<evidence type="ECO:0000256" key="1">
    <source>
        <dbReference type="SAM" id="MobiDB-lite"/>
    </source>
</evidence>
<dbReference type="Proteomes" id="UP000183529">
    <property type="component" value="Unassembled WGS sequence"/>
</dbReference>
<proteinExistence type="predicted"/>
<gene>
    <name evidence="2" type="ORF">SAMN05216550_11285</name>
</gene>
<reference evidence="2 3" key="1">
    <citation type="submission" date="2016-10" db="EMBL/GenBank/DDBJ databases">
        <authorList>
            <person name="Varghese N."/>
            <person name="Submissions S."/>
        </authorList>
    </citation>
    <scope>NUCLEOTIDE SEQUENCE [LARGE SCALE GENOMIC DNA]</scope>
    <source>
        <strain evidence="2 3">LMG 22274</strain>
    </source>
</reference>
<name>A0AAQ1JVN6_9BURK</name>
<comment type="caution">
    <text evidence="2">The sequence shown here is derived from an EMBL/GenBank/DDBJ whole genome shotgun (WGS) entry which is preliminary data.</text>
</comment>
<sequence>MDKCRYCGELRDEWDCHGDDCRRAISQALRRQRQGLPMVPNVIRNEIPANASTGEIISVLSRQRMRARRGNEERRERKALDIADEAGRANARQTRAEKP</sequence>
<accession>A0AAQ1JVN6</accession>
<evidence type="ECO:0000313" key="2">
    <source>
        <dbReference type="EMBL" id="SEJ98664.1"/>
    </source>
</evidence>
<evidence type="ECO:0000313" key="3">
    <source>
        <dbReference type="Proteomes" id="UP000183529"/>
    </source>
</evidence>
<dbReference type="AlphaFoldDB" id="A0AAQ1JVN6"/>
<organism evidence="2 3">
    <name type="scientific">Paraburkholderia tropica</name>
    <dbReference type="NCBI Taxonomy" id="92647"/>
    <lineage>
        <taxon>Bacteria</taxon>
        <taxon>Pseudomonadati</taxon>
        <taxon>Pseudomonadota</taxon>
        <taxon>Betaproteobacteria</taxon>
        <taxon>Burkholderiales</taxon>
        <taxon>Burkholderiaceae</taxon>
        <taxon>Paraburkholderia</taxon>
    </lineage>
</organism>
<feature type="region of interest" description="Disordered" evidence="1">
    <location>
        <begin position="66"/>
        <end position="99"/>
    </location>
</feature>
<feature type="compositionally biased region" description="Basic and acidic residues" evidence="1">
    <location>
        <begin position="69"/>
        <end position="87"/>
    </location>
</feature>
<dbReference type="EMBL" id="FNZM01000012">
    <property type="protein sequence ID" value="SEJ98664.1"/>
    <property type="molecule type" value="Genomic_DNA"/>
</dbReference>
<protein>
    <submittedName>
        <fullName evidence="2">Uncharacterized protein</fullName>
    </submittedName>
</protein>
<dbReference type="RefSeq" id="WP_074984952.1">
    <property type="nucleotide sequence ID" value="NZ_CADFGN010000004.1"/>
</dbReference>